<name>A0A6P5RP23_PRUAV</name>
<keyword evidence="1" id="KW-1185">Reference proteome</keyword>
<dbReference type="Proteomes" id="UP000515124">
    <property type="component" value="Unplaced"/>
</dbReference>
<dbReference type="PANTHER" id="PTHR31350">
    <property type="entry name" value="SI:DKEY-261L7.2"/>
    <property type="match status" value="1"/>
</dbReference>
<evidence type="ECO:0000313" key="2">
    <source>
        <dbReference type="RefSeq" id="XP_021804357.1"/>
    </source>
</evidence>
<dbReference type="GeneID" id="110748718"/>
<proteinExistence type="predicted"/>
<reference evidence="2" key="1">
    <citation type="submission" date="2025-08" db="UniProtKB">
        <authorList>
            <consortium name="RefSeq"/>
        </authorList>
    </citation>
    <scope>IDENTIFICATION</scope>
</reference>
<accession>A0A6P5RP23</accession>
<dbReference type="PANTHER" id="PTHR31350:SF29">
    <property type="entry name" value="PROTEIN SIRB1 N-TERMINAL DOMAIN-CONTAINING PROTEIN"/>
    <property type="match status" value="1"/>
</dbReference>
<sequence>MRYFVFSSGFQLASAKAAQHRLDRGVWTSVHFGDMRRALSACERLILLEADPKELRDYSILLYHCGFYEQSLEYLKLYQDTKSRPLRRQPSDSLAILEEDAVEKLMIRLNLILMEDGWSRPSYARNFLGNNSEPW</sequence>
<dbReference type="RefSeq" id="XP_021804357.1">
    <property type="nucleotide sequence ID" value="XM_021948665.1"/>
</dbReference>
<organism evidence="1 2">
    <name type="scientific">Prunus avium</name>
    <name type="common">Cherry</name>
    <name type="synonym">Cerasus avium</name>
    <dbReference type="NCBI Taxonomy" id="42229"/>
    <lineage>
        <taxon>Eukaryota</taxon>
        <taxon>Viridiplantae</taxon>
        <taxon>Streptophyta</taxon>
        <taxon>Embryophyta</taxon>
        <taxon>Tracheophyta</taxon>
        <taxon>Spermatophyta</taxon>
        <taxon>Magnoliopsida</taxon>
        <taxon>eudicotyledons</taxon>
        <taxon>Gunneridae</taxon>
        <taxon>Pentapetalae</taxon>
        <taxon>rosids</taxon>
        <taxon>fabids</taxon>
        <taxon>Rosales</taxon>
        <taxon>Rosaceae</taxon>
        <taxon>Amygdaloideae</taxon>
        <taxon>Amygdaleae</taxon>
        <taxon>Prunus</taxon>
    </lineage>
</organism>
<dbReference type="KEGG" id="pavi:110748718"/>
<gene>
    <name evidence="2" type="primary">LOC110748718</name>
</gene>
<dbReference type="AlphaFoldDB" id="A0A6P5RP23"/>
<protein>
    <submittedName>
        <fullName evidence="2">Uncharacterized protein LOC110748718</fullName>
    </submittedName>
</protein>
<evidence type="ECO:0000313" key="1">
    <source>
        <dbReference type="Proteomes" id="UP000515124"/>
    </source>
</evidence>